<name>A0AAW0Q4E2_9GOBI</name>
<evidence type="ECO:0008006" key="4">
    <source>
        <dbReference type="Google" id="ProtNLM"/>
    </source>
</evidence>
<dbReference type="EMBL" id="JBBPFD010000002">
    <property type="protein sequence ID" value="KAK7939950.1"/>
    <property type="molecule type" value="Genomic_DNA"/>
</dbReference>
<evidence type="ECO:0000256" key="1">
    <source>
        <dbReference type="SAM" id="Coils"/>
    </source>
</evidence>
<keyword evidence="3" id="KW-1185">Reference proteome</keyword>
<protein>
    <recommendedName>
        <fullName evidence="4">Reverse transcriptase</fullName>
    </recommendedName>
</protein>
<organism evidence="2 3">
    <name type="scientific">Mugilogobius chulae</name>
    <name type="common">yellowstripe goby</name>
    <dbReference type="NCBI Taxonomy" id="88201"/>
    <lineage>
        <taxon>Eukaryota</taxon>
        <taxon>Metazoa</taxon>
        <taxon>Chordata</taxon>
        <taxon>Craniata</taxon>
        <taxon>Vertebrata</taxon>
        <taxon>Euteleostomi</taxon>
        <taxon>Actinopterygii</taxon>
        <taxon>Neopterygii</taxon>
        <taxon>Teleostei</taxon>
        <taxon>Neoteleostei</taxon>
        <taxon>Acanthomorphata</taxon>
        <taxon>Gobiaria</taxon>
        <taxon>Gobiiformes</taxon>
        <taxon>Gobioidei</taxon>
        <taxon>Gobiidae</taxon>
        <taxon>Gobionellinae</taxon>
        <taxon>Mugilogobius</taxon>
    </lineage>
</organism>
<evidence type="ECO:0000313" key="2">
    <source>
        <dbReference type="EMBL" id="KAK7939950.1"/>
    </source>
</evidence>
<dbReference type="Proteomes" id="UP001460270">
    <property type="component" value="Unassembled WGS sequence"/>
</dbReference>
<dbReference type="PANTHER" id="PTHR47510">
    <property type="entry name" value="REVERSE TRANSCRIPTASE DOMAIN-CONTAINING PROTEIN"/>
    <property type="match status" value="1"/>
</dbReference>
<sequence length="324" mass="36041">MLEVKQLKLQNEEKDKRIAALEGRIADLEQYSRINDVVITGLDIKPRSYARAAASQGEPTQPDLDSTENQVITFLNSKDREAQYFSRYKGCVRKITDLERTWKTHNAWSCTQPQGGQLAITSADSCCSLASHHMAGITEMTQTPGASGEQCMCHGIEHSVFFHSYKEKVERLFQNGKPKDAWQGVKTLAGLPASSSPSGLPAEVSFRMAEELNNFYCRFDQCDYTQEREELSSELLSIQTTDNLQLQPEDVELILRRTKPSKAPGPDQICGRLLKVCSSQLAGVLCSLFNRSLAEHSIPSIWKSSIICPVAKKATPPPTTTIDL</sequence>
<dbReference type="AlphaFoldDB" id="A0AAW0Q4E2"/>
<proteinExistence type="predicted"/>
<keyword evidence="1" id="KW-0175">Coiled coil</keyword>
<accession>A0AAW0Q4E2</accession>
<comment type="caution">
    <text evidence="2">The sequence shown here is derived from an EMBL/GenBank/DDBJ whole genome shotgun (WGS) entry which is preliminary data.</text>
</comment>
<feature type="coiled-coil region" evidence="1">
    <location>
        <begin position="4"/>
        <end position="31"/>
    </location>
</feature>
<dbReference type="PANTHER" id="PTHR47510:SF3">
    <property type="entry name" value="ENDO_EXONUCLEASE_PHOSPHATASE DOMAIN-CONTAINING PROTEIN"/>
    <property type="match status" value="1"/>
</dbReference>
<gene>
    <name evidence="2" type="ORF">WMY93_003276</name>
</gene>
<reference evidence="3" key="1">
    <citation type="submission" date="2024-04" db="EMBL/GenBank/DDBJ databases">
        <title>Salinicola lusitanus LLJ914,a marine bacterium isolated from the Okinawa Trough.</title>
        <authorList>
            <person name="Li J."/>
        </authorList>
    </citation>
    <scope>NUCLEOTIDE SEQUENCE [LARGE SCALE GENOMIC DNA]</scope>
</reference>
<evidence type="ECO:0000313" key="3">
    <source>
        <dbReference type="Proteomes" id="UP001460270"/>
    </source>
</evidence>